<evidence type="ECO:0000313" key="1">
    <source>
        <dbReference type="EMBL" id="GFS20889.1"/>
    </source>
</evidence>
<proteinExistence type="predicted"/>
<reference evidence="1 2" key="1">
    <citation type="journal article" date="2021" name="Elife">
        <title>Chloroplast acquisition without the gene transfer in kleptoplastic sea slugs, Plakobranchus ocellatus.</title>
        <authorList>
            <person name="Maeda T."/>
            <person name="Takahashi S."/>
            <person name="Yoshida T."/>
            <person name="Shimamura S."/>
            <person name="Takaki Y."/>
            <person name="Nagai Y."/>
            <person name="Toyoda A."/>
            <person name="Suzuki Y."/>
            <person name="Arimoto A."/>
            <person name="Ishii H."/>
            <person name="Satoh N."/>
            <person name="Nishiyama T."/>
            <person name="Hasebe M."/>
            <person name="Maruyama T."/>
            <person name="Minagawa J."/>
            <person name="Obokata J."/>
            <person name="Shigenobu S."/>
        </authorList>
    </citation>
    <scope>NUCLEOTIDE SEQUENCE [LARGE SCALE GENOMIC DNA]</scope>
</reference>
<name>A0AAV4JFS8_9GAST</name>
<evidence type="ECO:0000313" key="2">
    <source>
        <dbReference type="Proteomes" id="UP000762676"/>
    </source>
</evidence>
<dbReference type="EMBL" id="BMAT01013830">
    <property type="protein sequence ID" value="GFS20889.1"/>
    <property type="molecule type" value="Genomic_DNA"/>
</dbReference>
<dbReference type="Proteomes" id="UP000762676">
    <property type="component" value="Unassembled WGS sequence"/>
</dbReference>
<comment type="caution">
    <text evidence="1">The sequence shown here is derived from an EMBL/GenBank/DDBJ whole genome shotgun (WGS) entry which is preliminary data.</text>
</comment>
<dbReference type="AlphaFoldDB" id="A0AAV4JFS8"/>
<sequence length="94" mass="10428">MGFVLLSGPVEHTMDTTHLPYAPPRLIYLPPPQGNTEPGTRRQQVTLTWPQTALHVFSPQTPQVQGRRVTQGQLAGQVVREIPDFHSHSVILLG</sequence>
<keyword evidence="2" id="KW-1185">Reference proteome</keyword>
<gene>
    <name evidence="1" type="ORF">ElyMa_006909500</name>
</gene>
<protein>
    <submittedName>
        <fullName evidence="1">Uncharacterized protein</fullName>
    </submittedName>
</protein>
<accession>A0AAV4JFS8</accession>
<organism evidence="1 2">
    <name type="scientific">Elysia marginata</name>
    <dbReference type="NCBI Taxonomy" id="1093978"/>
    <lineage>
        <taxon>Eukaryota</taxon>
        <taxon>Metazoa</taxon>
        <taxon>Spiralia</taxon>
        <taxon>Lophotrochozoa</taxon>
        <taxon>Mollusca</taxon>
        <taxon>Gastropoda</taxon>
        <taxon>Heterobranchia</taxon>
        <taxon>Euthyneura</taxon>
        <taxon>Panpulmonata</taxon>
        <taxon>Sacoglossa</taxon>
        <taxon>Placobranchoidea</taxon>
        <taxon>Plakobranchidae</taxon>
        <taxon>Elysia</taxon>
    </lineage>
</organism>